<organism evidence="2 3">
    <name type="scientific">Pseudanabaena catenata USMAC16</name>
    <dbReference type="NCBI Taxonomy" id="1855837"/>
    <lineage>
        <taxon>Bacteria</taxon>
        <taxon>Bacillati</taxon>
        <taxon>Cyanobacteriota</taxon>
        <taxon>Cyanophyceae</taxon>
        <taxon>Pseudanabaenales</taxon>
        <taxon>Pseudanabaenaceae</taxon>
        <taxon>Pseudanabaena</taxon>
    </lineage>
</organism>
<sequence length="140" mass="16502">MPTLEQIWRLYLRRFAIDHWNRFAKQRLHWTLPQLLTPQQALRWSDLMPLLSWQLWLARQLVIDTPLPWQKPQTNLTFGRVAQGFAALLVRIGSPACSPKPRGKSLGWKSGRKRDPYPRFPIIKKRASRPKKVNKDILNS</sequence>
<name>A0A9X4RIR4_9CYAN</name>
<reference evidence="2" key="1">
    <citation type="submission" date="2019-05" db="EMBL/GenBank/DDBJ databases">
        <title>Whole genome sequencing of Pseudanabaena catenata USMAC16.</title>
        <authorList>
            <person name="Khan Z."/>
            <person name="Omar W.M."/>
            <person name="Convey P."/>
            <person name="Merican F."/>
            <person name="Najimudin N."/>
        </authorList>
    </citation>
    <scope>NUCLEOTIDE SEQUENCE</scope>
    <source>
        <strain evidence="2">USMAC16</strain>
    </source>
</reference>
<dbReference type="Proteomes" id="UP001152872">
    <property type="component" value="Unassembled WGS sequence"/>
</dbReference>
<evidence type="ECO:0000313" key="3">
    <source>
        <dbReference type="Proteomes" id="UP001152872"/>
    </source>
</evidence>
<keyword evidence="3" id="KW-1185">Reference proteome</keyword>
<dbReference type="EMBL" id="VBTY01000107">
    <property type="protein sequence ID" value="MDG3495537.1"/>
    <property type="molecule type" value="Genomic_DNA"/>
</dbReference>
<comment type="caution">
    <text evidence="2">The sequence shown here is derived from an EMBL/GenBank/DDBJ whole genome shotgun (WGS) entry which is preliminary data.</text>
</comment>
<proteinExistence type="predicted"/>
<accession>A0A9X4RIR4</accession>
<protein>
    <submittedName>
        <fullName evidence="2">Uncharacterized protein</fullName>
    </submittedName>
</protein>
<dbReference type="AlphaFoldDB" id="A0A9X4RIR4"/>
<evidence type="ECO:0000256" key="1">
    <source>
        <dbReference type="SAM" id="MobiDB-lite"/>
    </source>
</evidence>
<gene>
    <name evidence="2" type="ORF">FEV09_13350</name>
</gene>
<feature type="region of interest" description="Disordered" evidence="1">
    <location>
        <begin position="96"/>
        <end position="121"/>
    </location>
</feature>
<evidence type="ECO:0000313" key="2">
    <source>
        <dbReference type="EMBL" id="MDG3495537.1"/>
    </source>
</evidence>